<evidence type="ECO:0000256" key="1">
    <source>
        <dbReference type="ARBA" id="ARBA00022596"/>
    </source>
</evidence>
<proteinExistence type="inferred from homology"/>
<sequence length="397" mass="43924">MSSKRVIYFDCFSGISGDMILGALVSLGVDIKEIQNCLKSLNLKGCKLNSRQVKRNGFIGTKVNVVLNHTSQKSHHARSFNDIKSLIEKSDLPKIVKFNSIAIFRRIGKVEAKVHGTTINRIHFHEVGAIDSIIDIVGGSLAMDLLDADLIVSSPINTGEGIVKCDHGILPVPAPATLELLKGIPCYSSGVEKELTTPTGAAFIAHFAEKFGSLPNMNILSAGYGAGTHETKNIPNLLRVVLGMSDESSHHRSMKVIETNIDDMNPEFYDYVIDQLFKVGAVDVFFVPINMKKNRPGILLSVITSTEYFDSVVQVLLEETSTLGVRHYDVDRVVLPRKQIMIMTPFGKVRVKIGGLDESTRTISPEYEDCRKIALKKEIPIKRVYDEALKVAWKLEM</sequence>
<accession>A0A381V7L4</accession>
<gene>
    <name evidence="2" type="ORF">METZ01_LOCUS89220</name>
</gene>
<evidence type="ECO:0008006" key="3">
    <source>
        <dbReference type="Google" id="ProtNLM"/>
    </source>
</evidence>
<protein>
    <recommendedName>
        <fullName evidence="3">Nickel insertion protein</fullName>
    </recommendedName>
</protein>
<reference evidence="2" key="1">
    <citation type="submission" date="2018-05" db="EMBL/GenBank/DDBJ databases">
        <authorList>
            <person name="Lanie J.A."/>
            <person name="Ng W.-L."/>
            <person name="Kazmierczak K.M."/>
            <person name="Andrzejewski T.M."/>
            <person name="Davidsen T.M."/>
            <person name="Wayne K.J."/>
            <person name="Tettelin H."/>
            <person name="Glass J.I."/>
            <person name="Rusch D."/>
            <person name="Podicherti R."/>
            <person name="Tsui H.-C.T."/>
            <person name="Winkler M.E."/>
        </authorList>
    </citation>
    <scope>NUCLEOTIDE SEQUENCE</scope>
</reference>
<name>A0A381V7L4_9ZZZZ</name>
<keyword evidence="1" id="KW-0533">Nickel</keyword>
<dbReference type="PANTHER" id="PTHR36566">
    <property type="entry name" value="NICKEL INSERTION PROTEIN-RELATED"/>
    <property type="match status" value="1"/>
</dbReference>
<dbReference type="InterPro" id="IPR002822">
    <property type="entry name" value="Ni_insertion"/>
</dbReference>
<dbReference type="Gene3D" id="3.30.70.1380">
    <property type="entry name" value="Transcriptional regulatory protein pf0864 domain like"/>
    <property type="match status" value="1"/>
</dbReference>
<dbReference type="NCBIfam" id="TIGR00299">
    <property type="entry name" value="nickel pincer cofactor biosynthesis protein LarC"/>
    <property type="match status" value="1"/>
</dbReference>
<dbReference type="Gene3D" id="3.10.20.300">
    <property type="entry name" value="mk0293 like domain"/>
    <property type="match status" value="1"/>
</dbReference>
<dbReference type="HAMAP" id="MF_01074">
    <property type="entry name" value="LarC"/>
    <property type="match status" value="1"/>
</dbReference>
<organism evidence="2">
    <name type="scientific">marine metagenome</name>
    <dbReference type="NCBI Taxonomy" id="408172"/>
    <lineage>
        <taxon>unclassified sequences</taxon>
        <taxon>metagenomes</taxon>
        <taxon>ecological metagenomes</taxon>
    </lineage>
</organism>
<dbReference type="AlphaFoldDB" id="A0A381V7L4"/>
<dbReference type="Pfam" id="PF01969">
    <property type="entry name" value="Ni_insertion"/>
    <property type="match status" value="1"/>
</dbReference>
<evidence type="ECO:0000313" key="2">
    <source>
        <dbReference type="EMBL" id="SVA36366.1"/>
    </source>
</evidence>
<dbReference type="EMBL" id="UINC01008070">
    <property type="protein sequence ID" value="SVA36366.1"/>
    <property type="molecule type" value="Genomic_DNA"/>
</dbReference>
<dbReference type="PANTHER" id="PTHR36566:SF1">
    <property type="entry name" value="PYRIDINIUM-3,5-BISTHIOCARBOXYLIC ACID MONONUCLEOTIDE NICKEL INSERTION PROTEIN"/>
    <property type="match status" value="1"/>
</dbReference>